<name>A0A8J7H7G6_9FIRM</name>
<protein>
    <submittedName>
        <fullName evidence="2">FAD-dependent oxidoreductase</fullName>
    </submittedName>
</protein>
<dbReference type="SUPFAM" id="SSF54373">
    <property type="entry name" value="FAD-linked reductases, C-terminal domain"/>
    <property type="match status" value="1"/>
</dbReference>
<dbReference type="PANTHER" id="PTHR10742">
    <property type="entry name" value="FLAVIN MONOAMINE OXIDASE"/>
    <property type="match status" value="1"/>
</dbReference>
<evidence type="ECO:0000259" key="1">
    <source>
        <dbReference type="Pfam" id="PF01593"/>
    </source>
</evidence>
<dbReference type="AlphaFoldDB" id="A0A8J7H7G6"/>
<dbReference type="EMBL" id="JAEAGR010000009">
    <property type="protein sequence ID" value="MBH1941161.1"/>
    <property type="molecule type" value="Genomic_DNA"/>
</dbReference>
<dbReference type="InterPro" id="IPR050281">
    <property type="entry name" value="Flavin_monoamine_oxidase"/>
</dbReference>
<comment type="caution">
    <text evidence="2">The sequence shown here is derived from an EMBL/GenBank/DDBJ whole genome shotgun (WGS) entry which is preliminary data.</text>
</comment>
<accession>A0A8J7H7G6</accession>
<dbReference type="GO" id="GO:0016491">
    <property type="term" value="F:oxidoreductase activity"/>
    <property type="evidence" value="ECO:0007669"/>
    <property type="project" value="InterPro"/>
</dbReference>
<dbReference type="InterPro" id="IPR002937">
    <property type="entry name" value="Amino_oxidase"/>
</dbReference>
<evidence type="ECO:0000313" key="2">
    <source>
        <dbReference type="EMBL" id="MBH1941161.1"/>
    </source>
</evidence>
<dbReference type="Gene3D" id="3.50.50.60">
    <property type="entry name" value="FAD/NAD(P)-binding domain"/>
    <property type="match status" value="1"/>
</dbReference>
<feature type="domain" description="Amine oxidase" evidence="1">
    <location>
        <begin position="67"/>
        <end position="547"/>
    </location>
</feature>
<evidence type="ECO:0000313" key="3">
    <source>
        <dbReference type="Proteomes" id="UP000623269"/>
    </source>
</evidence>
<dbReference type="Gene3D" id="1.20.1440.240">
    <property type="match status" value="1"/>
</dbReference>
<dbReference type="InterPro" id="IPR036188">
    <property type="entry name" value="FAD/NAD-bd_sf"/>
</dbReference>
<gene>
    <name evidence="2" type="ORF">I5677_09685</name>
</gene>
<keyword evidence="3" id="KW-1185">Reference proteome</keyword>
<dbReference type="Proteomes" id="UP000623269">
    <property type="component" value="Unassembled WGS sequence"/>
</dbReference>
<dbReference type="PANTHER" id="PTHR10742:SF410">
    <property type="entry name" value="LYSINE-SPECIFIC HISTONE DEMETHYLASE 2"/>
    <property type="match status" value="1"/>
</dbReference>
<reference evidence="2" key="1">
    <citation type="submission" date="2020-12" db="EMBL/GenBank/DDBJ databases">
        <title>M. sibirica DSM 26468T genome.</title>
        <authorList>
            <person name="Thieme N."/>
            <person name="Rettenmaier R."/>
            <person name="Zverlov V."/>
            <person name="Liebl W."/>
        </authorList>
    </citation>
    <scope>NUCLEOTIDE SEQUENCE</scope>
    <source>
        <strain evidence="2">DSM 26468</strain>
    </source>
</reference>
<dbReference type="SUPFAM" id="SSF51905">
    <property type="entry name" value="FAD/NAD(P)-binding domain"/>
    <property type="match status" value="1"/>
</dbReference>
<dbReference type="Pfam" id="PF01593">
    <property type="entry name" value="Amino_oxidase"/>
    <property type="match status" value="1"/>
</dbReference>
<sequence length="559" mass="63708">MYTPLNQVISPTNEQRHEMLRDLLSNAGRLEDYDYIVSLLNPPPDIMNYAPPGLLRGARIGILGGGLAGMTAAFELRKLGADITILEALEDRIGGRVYTYYFNNESYGEFGAMRFPISHETTWYYINQFGLTTLPLTSPVRNNFLYVHNTRLRTSDSVQEMLYPLYKLTPQERSTPWPELNSYALEHAYLELPPKIRAQLLQILPEYAPEYLPLINLSVRQNFEALGLSQGAINLISDVDPGIGALLNYSYSEIASGEYTFDFRNTFHIEGGNYNLPYAFYQSFADPAPSQYGNIPKNLIGSVKYKAGHYVNGIYQSPYRNKVVIRYTDLCDHKDKAEIFDYCICTLPFSSLRVVEVKPYFSNLKMQAILELNYCDAQKTNFLCNRRFWERPTDYGNMIGGISFTDLPIQFIIYPSDHNLCIGEPGCSPEEPGVLLASYNYSQNATRLGNLSKQRRFEVIRQNVEEVHGLPRGFLNSIVEQSKTVHWNTEPTFLGGFALMLPEQKKVFAYEMLRPEYNNRVFFAGEHTSNKHGWMQGALYTGKLAANMLAESAKKQIDF</sequence>
<dbReference type="Gene3D" id="3.90.660.10">
    <property type="match status" value="1"/>
</dbReference>
<dbReference type="RefSeq" id="WP_197661387.1">
    <property type="nucleotide sequence ID" value="NZ_JAEAGR010000009.1"/>
</dbReference>
<proteinExistence type="predicted"/>
<organism evidence="2 3">
    <name type="scientific">Mobilitalea sibirica</name>
    <dbReference type="NCBI Taxonomy" id="1462919"/>
    <lineage>
        <taxon>Bacteria</taxon>
        <taxon>Bacillati</taxon>
        <taxon>Bacillota</taxon>
        <taxon>Clostridia</taxon>
        <taxon>Lachnospirales</taxon>
        <taxon>Lachnospiraceae</taxon>
        <taxon>Mobilitalea</taxon>
    </lineage>
</organism>